<name>A0A813L046_POLGL</name>
<accession>A0A813L046</accession>
<dbReference type="AlphaFoldDB" id="A0A813L046"/>
<feature type="non-terminal residue" evidence="1">
    <location>
        <position position="313"/>
    </location>
</feature>
<evidence type="ECO:0000313" key="2">
    <source>
        <dbReference type="Proteomes" id="UP000626109"/>
    </source>
</evidence>
<feature type="non-terminal residue" evidence="1">
    <location>
        <position position="1"/>
    </location>
</feature>
<organism evidence="1 2">
    <name type="scientific">Polarella glacialis</name>
    <name type="common">Dinoflagellate</name>
    <dbReference type="NCBI Taxonomy" id="89957"/>
    <lineage>
        <taxon>Eukaryota</taxon>
        <taxon>Sar</taxon>
        <taxon>Alveolata</taxon>
        <taxon>Dinophyceae</taxon>
        <taxon>Suessiales</taxon>
        <taxon>Suessiaceae</taxon>
        <taxon>Polarella</taxon>
    </lineage>
</organism>
<reference evidence="1" key="1">
    <citation type="submission" date="2021-02" db="EMBL/GenBank/DDBJ databases">
        <authorList>
            <person name="Dougan E. K."/>
            <person name="Rhodes N."/>
            <person name="Thang M."/>
            <person name="Chan C."/>
        </authorList>
    </citation>
    <scope>NUCLEOTIDE SEQUENCE</scope>
</reference>
<evidence type="ECO:0000313" key="1">
    <source>
        <dbReference type="EMBL" id="CAE8717583.1"/>
    </source>
</evidence>
<comment type="caution">
    <text evidence="1">The sequence shown here is derived from an EMBL/GenBank/DDBJ whole genome shotgun (WGS) entry which is preliminary data.</text>
</comment>
<sequence length="313" mass="33743">VFSDGSVRISWPLLLADISAKHPHGTYPAAIGDVPRFAPGCVEDVEVTRTITPFGSLIRRLFSGRMEVCHSDGTTATRNPTAGELERQIEALRCQPPVGGSAAMQLELLGRFLKVSQEQPAERMRVEPSSREKAMGIPGHWVVVRPDGGMFGRALVSAWRPPTPQASPADADAGGDAGGDVSGDVAAPRLEEILQGTVVDGFVEYEINGVAAALQVDLLTKHKAFTNSRGFASFEDPEGTQKVAVHSDGTRITCTTRQSGYEVEIYKDNMALIRCDVRQEEELIPNPNDQSSRVYAKPGLQTTVECADGTEIK</sequence>
<dbReference type="Proteomes" id="UP000626109">
    <property type="component" value="Unassembled WGS sequence"/>
</dbReference>
<protein>
    <submittedName>
        <fullName evidence="1">Uncharacterized protein</fullName>
    </submittedName>
</protein>
<dbReference type="EMBL" id="CAJNNW010033182">
    <property type="protein sequence ID" value="CAE8717583.1"/>
    <property type="molecule type" value="Genomic_DNA"/>
</dbReference>
<proteinExistence type="predicted"/>
<gene>
    <name evidence="1" type="ORF">PGLA2088_LOCUS39605</name>
</gene>